<dbReference type="EMBL" id="VSSQ01097762">
    <property type="protein sequence ID" value="MPN40989.1"/>
    <property type="molecule type" value="Genomic_DNA"/>
</dbReference>
<feature type="compositionally biased region" description="Acidic residues" evidence="1">
    <location>
        <begin position="116"/>
        <end position="128"/>
    </location>
</feature>
<comment type="caution">
    <text evidence="3">The sequence shown here is derived from an EMBL/GenBank/DDBJ whole genome shotgun (WGS) entry which is preliminary data.</text>
</comment>
<name>A0A645HRZ8_9ZZZZ</name>
<proteinExistence type="predicted"/>
<keyword evidence="2" id="KW-0472">Membrane</keyword>
<feature type="transmembrane region" description="Helical" evidence="2">
    <location>
        <begin position="70"/>
        <end position="91"/>
    </location>
</feature>
<sequence>MFALITISAALTFSGVRWLFSNVVMRFLAGISYNVYIWHQWIAVKLKEWHIPYWSGEKPPNMTGDLSWQWRYTAAILVATFAAAILATYVLERPVGEWLLRRPQQEREPLIAILREDEDAEDEQESAEPNEKGTHTQS</sequence>
<feature type="compositionally biased region" description="Basic and acidic residues" evidence="1">
    <location>
        <begin position="129"/>
        <end position="138"/>
    </location>
</feature>
<keyword evidence="2" id="KW-0812">Transmembrane</keyword>
<gene>
    <name evidence="3" type="ORF">SDC9_188529</name>
</gene>
<evidence type="ECO:0000256" key="1">
    <source>
        <dbReference type="SAM" id="MobiDB-lite"/>
    </source>
</evidence>
<evidence type="ECO:0000256" key="2">
    <source>
        <dbReference type="SAM" id="Phobius"/>
    </source>
</evidence>
<protein>
    <submittedName>
        <fullName evidence="3">Uncharacterized protein</fullName>
    </submittedName>
</protein>
<dbReference type="AlphaFoldDB" id="A0A645HRZ8"/>
<organism evidence="3">
    <name type="scientific">bioreactor metagenome</name>
    <dbReference type="NCBI Taxonomy" id="1076179"/>
    <lineage>
        <taxon>unclassified sequences</taxon>
        <taxon>metagenomes</taxon>
        <taxon>ecological metagenomes</taxon>
    </lineage>
</organism>
<evidence type="ECO:0000313" key="3">
    <source>
        <dbReference type="EMBL" id="MPN40989.1"/>
    </source>
</evidence>
<accession>A0A645HRZ8</accession>
<feature type="region of interest" description="Disordered" evidence="1">
    <location>
        <begin position="113"/>
        <end position="138"/>
    </location>
</feature>
<reference evidence="3" key="1">
    <citation type="submission" date="2019-08" db="EMBL/GenBank/DDBJ databases">
        <authorList>
            <person name="Kucharzyk K."/>
            <person name="Murdoch R.W."/>
            <person name="Higgins S."/>
            <person name="Loffler F."/>
        </authorList>
    </citation>
    <scope>NUCLEOTIDE SEQUENCE</scope>
</reference>
<keyword evidence="2" id="KW-1133">Transmembrane helix</keyword>